<dbReference type="RefSeq" id="WP_184115117.1">
    <property type="nucleotide sequence ID" value="NZ_BNAJ01000012.1"/>
</dbReference>
<evidence type="ECO:0000313" key="1">
    <source>
        <dbReference type="EMBL" id="MBB5378552.1"/>
    </source>
</evidence>
<accession>A0A7W8KI10</accession>
<name>A0A7W8KI10_9DEIO</name>
<organism evidence="1 2">
    <name type="scientific">Deinococcus metalli</name>
    <dbReference type="NCBI Taxonomy" id="1141878"/>
    <lineage>
        <taxon>Bacteria</taxon>
        <taxon>Thermotogati</taxon>
        <taxon>Deinococcota</taxon>
        <taxon>Deinococci</taxon>
        <taxon>Deinococcales</taxon>
        <taxon>Deinococcaceae</taxon>
        <taxon>Deinococcus</taxon>
    </lineage>
</organism>
<sequence length="200" mass="22381">MKAQQRQFWVPPGAPVLPSPGEALQDVVLLQAVTHTLHQQLLSPTRIRGGLLFGYQEQHTLHVLLASTAGAPTWYPDTPRDVLQIDPRFTVGWSEALATLWPGRVDWIGNWIIHPDSQSAAAKHDHRLVRQGHTLGVLDDRSILLIPSWNEGVLEFRSYTLDQEGQAEELPCRVGPRSPLEVMQTLSTARDARMESSPEH</sequence>
<gene>
    <name evidence="1" type="ORF">HNQ07_004059</name>
</gene>
<dbReference type="AlphaFoldDB" id="A0A7W8KI10"/>
<evidence type="ECO:0000313" key="2">
    <source>
        <dbReference type="Proteomes" id="UP000539473"/>
    </source>
</evidence>
<proteinExistence type="predicted"/>
<evidence type="ECO:0008006" key="3">
    <source>
        <dbReference type="Google" id="ProtNLM"/>
    </source>
</evidence>
<reference evidence="1 2" key="1">
    <citation type="submission" date="2020-08" db="EMBL/GenBank/DDBJ databases">
        <title>Genomic Encyclopedia of Type Strains, Phase IV (KMG-IV): sequencing the most valuable type-strain genomes for metagenomic binning, comparative biology and taxonomic classification.</title>
        <authorList>
            <person name="Goeker M."/>
        </authorList>
    </citation>
    <scope>NUCLEOTIDE SEQUENCE [LARGE SCALE GENOMIC DNA]</scope>
    <source>
        <strain evidence="1 2">DSM 27521</strain>
    </source>
</reference>
<comment type="caution">
    <text evidence="1">The sequence shown here is derived from an EMBL/GenBank/DDBJ whole genome shotgun (WGS) entry which is preliminary data.</text>
</comment>
<dbReference type="Proteomes" id="UP000539473">
    <property type="component" value="Unassembled WGS sequence"/>
</dbReference>
<protein>
    <recommendedName>
        <fullName evidence="3">JAB domain-containing protein</fullName>
    </recommendedName>
</protein>
<dbReference type="EMBL" id="JACHFK010000013">
    <property type="protein sequence ID" value="MBB5378552.1"/>
    <property type="molecule type" value="Genomic_DNA"/>
</dbReference>